<proteinExistence type="predicted"/>
<keyword evidence="3" id="KW-1185">Reference proteome</keyword>
<sequence>MKHINKKLAALFLVLVVAVGATACGSTIGDMDIAKGESAVYIQEDGKVSYGVAEKFDKDYYDESKLEDTINKEVADYNDGKKASVKNAITVDTFKVKSDVATLVLEFATTYDFSTYIKEYNKVESNEFFMGKIADNSDCKIKGDFTSPDKKKDATTKEIKAMEDANILIIKGKYKVQLDEDVKYISSNCSVDDDGIVTTDDSDENLSYIVY</sequence>
<evidence type="ECO:0008006" key="4">
    <source>
        <dbReference type="Google" id="ProtNLM"/>
    </source>
</evidence>
<gene>
    <name evidence="2" type="ORF">H8S00_12420</name>
</gene>
<dbReference type="PROSITE" id="PS51257">
    <property type="entry name" value="PROKAR_LIPOPROTEIN"/>
    <property type="match status" value="1"/>
</dbReference>
<accession>A0ABR7F6E5</accession>
<organism evidence="2 3">
    <name type="scientific">Eubacterium segne</name>
    <dbReference type="NCBI Taxonomy" id="2763045"/>
    <lineage>
        <taxon>Bacteria</taxon>
        <taxon>Bacillati</taxon>
        <taxon>Bacillota</taxon>
        <taxon>Clostridia</taxon>
        <taxon>Eubacteriales</taxon>
        <taxon>Eubacteriaceae</taxon>
        <taxon>Eubacterium</taxon>
    </lineage>
</organism>
<dbReference type="Proteomes" id="UP000597877">
    <property type="component" value="Unassembled WGS sequence"/>
</dbReference>
<dbReference type="EMBL" id="JACOOZ010000010">
    <property type="protein sequence ID" value="MBC5668772.1"/>
    <property type="molecule type" value="Genomic_DNA"/>
</dbReference>
<feature type="chain" id="PRO_5045124787" description="Lipoprotein" evidence="1">
    <location>
        <begin position="24"/>
        <end position="211"/>
    </location>
</feature>
<evidence type="ECO:0000313" key="3">
    <source>
        <dbReference type="Proteomes" id="UP000597877"/>
    </source>
</evidence>
<reference evidence="2 3" key="1">
    <citation type="submission" date="2020-08" db="EMBL/GenBank/DDBJ databases">
        <title>Genome public.</title>
        <authorList>
            <person name="Liu C."/>
            <person name="Sun Q."/>
        </authorList>
    </citation>
    <scope>NUCLEOTIDE SEQUENCE [LARGE SCALE GENOMIC DNA]</scope>
    <source>
        <strain evidence="2 3">BX4</strain>
    </source>
</reference>
<evidence type="ECO:0000256" key="1">
    <source>
        <dbReference type="SAM" id="SignalP"/>
    </source>
</evidence>
<evidence type="ECO:0000313" key="2">
    <source>
        <dbReference type="EMBL" id="MBC5668772.1"/>
    </source>
</evidence>
<feature type="signal peptide" evidence="1">
    <location>
        <begin position="1"/>
        <end position="23"/>
    </location>
</feature>
<protein>
    <recommendedName>
        <fullName evidence="4">Lipoprotein</fullName>
    </recommendedName>
</protein>
<name>A0ABR7F6E5_9FIRM</name>
<comment type="caution">
    <text evidence="2">The sequence shown here is derived from an EMBL/GenBank/DDBJ whole genome shotgun (WGS) entry which is preliminary data.</text>
</comment>
<dbReference type="RefSeq" id="WP_021952480.1">
    <property type="nucleotide sequence ID" value="NZ_JACOOZ010000010.1"/>
</dbReference>
<keyword evidence="1" id="KW-0732">Signal</keyword>